<accession>A0A7G8BQP7</accession>
<organism evidence="1 2">
    <name type="scientific">Alloacidobacterium dinghuense</name>
    <dbReference type="NCBI Taxonomy" id="2763107"/>
    <lineage>
        <taxon>Bacteria</taxon>
        <taxon>Pseudomonadati</taxon>
        <taxon>Acidobacteriota</taxon>
        <taxon>Terriglobia</taxon>
        <taxon>Terriglobales</taxon>
        <taxon>Acidobacteriaceae</taxon>
        <taxon>Alloacidobacterium</taxon>
    </lineage>
</organism>
<evidence type="ECO:0000313" key="1">
    <source>
        <dbReference type="EMBL" id="QNI34867.1"/>
    </source>
</evidence>
<name>A0A7G8BQP7_9BACT</name>
<dbReference type="AlphaFoldDB" id="A0A7G8BQP7"/>
<proteinExistence type="predicted"/>
<dbReference type="Pfam" id="PF11218">
    <property type="entry name" value="DUF3011"/>
    <property type="match status" value="1"/>
</dbReference>
<keyword evidence="2" id="KW-1185">Reference proteome</keyword>
<dbReference type="EMBL" id="CP060394">
    <property type="protein sequence ID" value="QNI34867.1"/>
    <property type="molecule type" value="Genomic_DNA"/>
</dbReference>
<dbReference type="KEGG" id="adin:H7849_08300"/>
<sequence>MALGTSHLLAQSGTTYRDGPRITCASDDGNRHYCAADTRYGVRMVNQRSNSPCRQGYSWGYDRRGIWVDRGCRADFVVRVLYGPGPGYPPPPGGVITCSSNNGSRNFCPANTRNGVRLVRQRSDAPCRSGYSWGFDQRGIWVDRGCRADFALGR</sequence>
<evidence type="ECO:0000313" key="2">
    <source>
        <dbReference type="Proteomes" id="UP000515312"/>
    </source>
</evidence>
<protein>
    <submittedName>
        <fullName evidence="1">DUF3011 domain-containing protein</fullName>
    </submittedName>
</protein>
<gene>
    <name evidence="1" type="ORF">H7849_08300</name>
</gene>
<dbReference type="Proteomes" id="UP000515312">
    <property type="component" value="Chromosome"/>
</dbReference>
<dbReference type="InterPro" id="IPR021381">
    <property type="entry name" value="DUF3011"/>
</dbReference>
<reference evidence="1 2" key="1">
    <citation type="submission" date="2020-08" db="EMBL/GenBank/DDBJ databases">
        <title>Edaphobacter telluris sp. nov. and Acidobacterium dinghuensis sp. nov., two acidobacteria isolated from forest soil.</title>
        <authorList>
            <person name="Fu J."/>
            <person name="Qiu L."/>
        </authorList>
    </citation>
    <scope>NUCLEOTIDE SEQUENCE [LARGE SCALE GENOMIC DNA]</scope>
    <source>
        <strain evidence="1">4Y35</strain>
    </source>
</reference>